<evidence type="ECO:0000256" key="1">
    <source>
        <dbReference type="ARBA" id="ARBA00008056"/>
    </source>
</evidence>
<dbReference type="GO" id="GO:0016491">
    <property type="term" value="F:oxidoreductase activity"/>
    <property type="evidence" value="ECO:0007669"/>
    <property type="project" value="UniProtKB-KW"/>
</dbReference>
<dbReference type="InterPro" id="IPR026992">
    <property type="entry name" value="DIOX_N"/>
</dbReference>
<reference evidence="4" key="1">
    <citation type="journal article" date="2020" name="Phytopathology">
        <title>Genome sequence of the chestnut blight fungus Cryphonectria parasitica EP155: A fundamental resource for an archetypical invasive plant pathogen.</title>
        <authorList>
            <person name="Crouch J.A."/>
            <person name="Dawe A."/>
            <person name="Aerts A."/>
            <person name="Barry K."/>
            <person name="Churchill A.C.L."/>
            <person name="Grimwood J."/>
            <person name="Hillman B."/>
            <person name="Milgroom M.G."/>
            <person name="Pangilinan J."/>
            <person name="Smith M."/>
            <person name="Salamov A."/>
            <person name="Schmutz J."/>
            <person name="Yadav J."/>
            <person name="Grigoriev I.V."/>
            <person name="Nuss D."/>
        </authorList>
    </citation>
    <scope>NUCLEOTIDE SEQUENCE</scope>
    <source>
        <strain evidence="4">EP155</strain>
    </source>
</reference>
<accession>A0A9P4Y711</accession>
<dbReference type="Pfam" id="PF03171">
    <property type="entry name" value="2OG-FeII_Oxy"/>
    <property type="match status" value="1"/>
</dbReference>
<dbReference type="SUPFAM" id="SSF51197">
    <property type="entry name" value="Clavaminate synthase-like"/>
    <property type="match status" value="1"/>
</dbReference>
<dbReference type="InterPro" id="IPR050231">
    <property type="entry name" value="Iron_ascorbate_oxido_reductase"/>
</dbReference>
<evidence type="ECO:0000256" key="2">
    <source>
        <dbReference type="RuleBase" id="RU003682"/>
    </source>
</evidence>
<dbReference type="Pfam" id="PF14226">
    <property type="entry name" value="DIOX_N"/>
    <property type="match status" value="1"/>
</dbReference>
<dbReference type="OrthoDB" id="627829at2759"/>
<organism evidence="4 5">
    <name type="scientific">Cryphonectria parasitica (strain ATCC 38755 / EP155)</name>
    <dbReference type="NCBI Taxonomy" id="660469"/>
    <lineage>
        <taxon>Eukaryota</taxon>
        <taxon>Fungi</taxon>
        <taxon>Dikarya</taxon>
        <taxon>Ascomycota</taxon>
        <taxon>Pezizomycotina</taxon>
        <taxon>Sordariomycetes</taxon>
        <taxon>Sordariomycetidae</taxon>
        <taxon>Diaporthales</taxon>
        <taxon>Cryphonectriaceae</taxon>
        <taxon>Cryphonectria-Endothia species complex</taxon>
        <taxon>Cryphonectria</taxon>
    </lineage>
</organism>
<dbReference type="InterPro" id="IPR005123">
    <property type="entry name" value="Oxoglu/Fe-dep_dioxygenase_dom"/>
</dbReference>
<dbReference type="Gene3D" id="2.60.120.330">
    <property type="entry name" value="B-lactam Antibiotic, Isopenicillin N Synthase, Chain"/>
    <property type="match status" value="1"/>
</dbReference>
<dbReference type="Proteomes" id="UP000803844">
    <property type="component" value="Unassembled WGS sequence"/>
</dbReference>
<dbReference type="EMBL" id="MU032346">
    <property type="protein sequence ID" value="KAF3768129.1"/>
    <property type="molecule type" value="Genomic_DNA"/>
</dbReference>
<keyword evidence="2" id="KW-0560">Oxidoreductase</keyword>
<evidence type="ECO:0000313" key="5">
    <source>
        <dbReference type="Proteomes" id="UP000803844"/>
    </source>
</evidence>
<feature type="domain" description="Fe2OG dioxygenase" evidence="3">
    <location>
        <begin position="184"/>
        <end position="305"/>
    </location>
</feature>
<dbReference type="PRINTS" id="PR00682">
    <property type="entry name" value="IPNSYNTHASE"/>
</dbReference>
<keyword evidence="5" id="KW-1185">Reference proteome</keyword>
<dbReference type="InterPro" id="IPR027443">
    <property type="entry name" value="IPNS-like_sf"/>
</dbReference>
<gene>
    <name evidence="4" type="ORF">M406DRAFT_289450</name>
</gene>
<dbReference type="InterPro" id="IPR044861">
    <property type="entry name" value="IPNS-like_FE2OG_OXY"/>
</dbReference>
<evidence type="ECO:0000259" key="3">
    <source>
        <dbReference type="PROSITE" id="PS51471"/>
    </source>
</evidence>
<dbReference type="GeneID" id="63835984"/>
<dbReference type="AlphaFoldDB" id="A0A9P4Y711"/>
<name>A0A9P4Y711_CRYP1</name>
<protein>
    <submittedName>
        <fullName evidence="4">Clavaminate synthase-like protein</fullName>
    </submittedName>
</protein>
<dbReference type="PROSITE" id="PS51471">
    <property type="entry name" value="FE2OG_OXY"/>
    <property type="match status" value="1"/>
</dbReference>
<comment type="caution">
    <text evidence="4">The sequence shown here is derived from an EMBL/GenBank/DDBJ whole genome shotgun (WGS) entry which is preliminary data.</text>
</comment>
<dbReference type="GO" id="GO:0044283">
    <property type="term" value="P:small molecule biosynthetic process"/>
    <property type="evidence" value="ECO:0007669"/>
    <property type="project" value="UniProtKB-ARBA"/>
</dbReference>
<sequence length="342" mass="37507">MTTEFSSLPMVDLTPLSQNPLFTGDLKDLSRQLDNVFTTTGFAYLTNAPLSFSHSEIFDLARDLFDIPQQEKMKQAKKIFCPSNTNTYRGYFPSQPGQSDNLKEGFEIGPASPISEKVTPSKDYKVHLSEPNVWPPETVLPAEKRQQLEKLYTELQALSFRLLSLCATALGKPEDWFSSWLDDSISTLRLLHYPPQPGTATSLTSVNDQAGVSGVKLCCTPHTDSGILTLLHQDPTGGLEVLGASGEWIAAPYIPESIVVNIGDLMAEVSGGRYLATLHRVRATTILGVGDSGLGRISVPFFFEPGEKCLVRSVNSDNEGVCYGEHVRAKMSTWIEFQDVGA</sequence>
<proteinExistence type="inferred from homology"/>
<comment type="similarity">
    <text evidence="1 2">Belongs to the iron/ascorbate-dependent oxidoreductase family.</text>
</comment>
<evidence type="ECO:0000313" key="4">
    <source>
        <dbReference type="EMBL" id="KAF3768129.1"/>
    </source>
</evidence>
<dbReference type="GO" id="GO:0046872">
    <property type="term" value="F:metal ion binding"/>
    <property type="evidence" value="ECO:0007669"/>
    <property type="project" value="UniProtKB-KW"/>
</dbReference>
<dbReference type="PANTHER" id="PTHR47990">
    <property type="entry name" value="2-OXOGLUTARATE (2OG) AND FE(II)-DEPENDENT OXYGENASE SUPERFAMILY PROTEIN-RELATED"/>
    <property type="match status" value="1"/>
</dbReference>
<keyword evidence="2" id="KW-0479">Metal-binding</keyword>
<keyword evidence="2" id="KW-0408">Iron</keyword>
<dbReference type="RefSeq" id="XP_040779090.1">
    <property type="nucleotide sequence ID" value="XM_040918855.1"/>
</dbReference>